<dbReference type="InterPro" id="IPR003593">
    <property type="entry name" value="AAA+_ATPase"/>
</dbReference>
<name>A0A0W8FHV2_9ZZZZ</name>
<dbReference type="PROSITE" id="PS51146">
    <property type="entry name" value="KAIC"/>
    <property type="match status" value="2"/>
</dbReference>
<dbReference type="InterPro" id="IPR014774">
    <property type="entry name" value="KaiC-like_dom"/>
</dbReference>
<dbReference type="EMBL" id="LNQE01001190">
    <property type="protein sequence ID" value="KUG20455.1"/>
    <property type="molecule type" value="Genomic_DNA"/>
</dbReference>
<proteinExistence type="predicted"/>
<accession>A0A0W8FHV2</accession>
<reference evidence="4" key="1">
    <citation type="journal article" date="2015" name="Proc. Natl. Acad. Sci. U.S.A.">
        <title>Networks of energetic and metabolic interactions define dynamics in microbial communities.</title>
        <authorList>
            <person name="Embree M."/>
            <person name="Liu J.K."/>
            <person name="Al-Bassam M.M."/>
            <person name="Zengler K."/>
        </authorList>
    </citation>
    <scope>NUCLEOTIDE SEQUENCE</scope>
</reference>
<sequence length="588" mass="65050">MIYMHLIEQPGGSARVELQKSPTGIQGLDEITLGGLPRGRTTLVVGKAGSGKTLLGMEFLVRGALEFGEPGVFFSFEETAGDLTQNVASLGYDLNDLRERNLLSIDHVEVSRSDIVETGEYDLEALFIRLGYAIDSVGAQRVVLDTIESLFSGFADTAILRAELRRLFFWLKERGVTAVVTGESGEATMTRHGLEEYISDCVILLDHRVDEQISTRRLRVVKYRGSVHGTNEYPFLIDENGISVLPITSAGLTHTVSRDRISSGVDRLDAMLEGEGFYRGSTIMIAGTPGTGKTSFGASFGDAACLRGEKCLYFAFEESPDQIVRNMQSIGIDLAPHITAGLLEIHASRPTMYGLEMHLVLMLKQIQERQPDVVVIDPLTDLISIGTSRDVKVMLTRLVDFLKTDGITVLFTYLAHTREAVAPSDFVVSSLIDTLIQLQDIESAGERNRGLYVLKSRGMGHSNQIREYRITDGGIELANIYAGPAGMFFGTSRFVQEAKEEAEREAREEEIAYQQRELERKRSVMEARIAALRNEFASHEEQVRRLIKAEGARQDAVKADTRAIRKLRKADEPGESMIRSTGSTGEEQ</sequence>
<gene>
    <name evidence="4" type="ORF">ASZ90_009812</name>
</gene>
<dbReference type="SUPFAM" id="SSF52540">
    <property type="entry name" value="P-loop containing nucleoside triphosphate hydrolases"/>
    <property type="match status" value="2"/>
</dbReference>
<evidence type="ECO:0000256" key="1">
    <source>
        <dbReference type="SAM" id="Coils"/>
    </source>
</evidence>
<dbReference type="InterPro" id="IPR047221">
    <property type="entry name" value="KaiC_N"/>
</dbReference>
<dbReference type="GO" id="GO:0005524">
    <property type="term" value="F:ATP binding"/>
    <property type="evidence" value="ECO:0007669"/>
    <property type="project" value="InterPro"/>
</dbReference>
<feature type="region of interest" description="Disordered" evidence="2">
    <location>
        <begin position="566"/>
        <end position="588"/>
    </location>
</feature>
<feature type="coiled-coil region" evidence="1">
    <location>
        <begin position="492"/>
        <end position="549"/>
    </location>
</feature>
<dbReference type="InterPro" id="IPR051347">
    <property type="entry name" value="Circadian_clock_KaiC-rel"/>
</dbReference>
<dbReference type="AlphaFoldDB" id="A0A0W8FHV2"/>
<dbReference type="InterPro" id="IPR010624">
    <property type="entry name" value="KaiC_dom"/>
</dbReference>
<dbReference type="Gene3D" id="3.40.50.300">
    <property type="entry name" value="P-loop containing nucleotide triphosphate hydrolases"/>
    <property type="match status" value="2"/>
</dbReference>
<dbReference type="SMART" id="SM00382">
    <property type="entry name" value="AAA"/>
    <property type="match status" value="2"/>
</dbReference>
<dbReference type="PANTHER" id="PTHR42926">
    <property type="match status" value="1"/>
</dbReference>
<evidence type="ECO:0000259" key="3">
    <source>
        <dbReference type="PROSITE" id="PS51146"/>
    </source>
</evidence>
<dbReference type="PANTHER" id="PTHR42926:SF1">
    <property type="entry name" value="CIRCADIAN CLOCK OSCILLATOR PROTEIN KAIC 1"/>
    <property type="match status" value="1"/>
</dbReference>
<comment type="caution">
    <text evidence="4">The sequence shown here is derived from an EMBL/GenBank/DDBJ whole genome shotgun (WGS) entry which is preliminary data.</text>
</comment>
<organism evidence="4">
    <name type="scientific">hydrocarbon metagenome</name>
    <dbReference type="NCBI Taxonomy" id="938273"/>
    <lineage>
        <taxon>unclassified sequences</taxon>
        <taxon>metagenomes</taxon>
        <taxon>ecological metagenomes</taxon>
    </lineage>
</organism>
<keyword evidence="1" id="KW-0175">Coiled coil</keyword>
<feature type="compositionally biased region" description="Polar residues" evidence="2">
    <location>
        <begin position="578"/>
        <end position="588"/>
    </location>
</feature>
<feature type="domain" description="KaiC" evidence="3">
    <location>
        <begin position="19"/>
        <end position="258"/>
    </location>
</feature>
<dbReference type="CDD" id="cd19485">
    <property type="entry name" value="KaiC-N"/>
    <property type="match status" value="1"/>
</dbReference>
<protein>
    <submittedName>
        <fullName evidence="4">Circadian clock protein kaic</fullName>
    </submittedName>
</protein>
<dbReference type="PRINTS" id="PR01874">
    <property type="entry name" value="DNAREPAIRADA"/>
</dbReference>
<evidence type="ECO:0000256" key="2">
    <source>
        <dbReference type="SAM" id="MobiDB-lite"/>
    </source>
</evidence>
<feature type="domain" description="KaiC" evidence="3">
    <location>
        <begin position="259"/>
        <end position="491"/>
    </location>
</feature>
<dbReference type="InterPro" id="IPR027417">
    <property type="entry name" value="P-loop_NTPase"/>
</dbReference>
<evidence type="ECO:0000313" key="4">
    <source>
        <dbReference type="EMBL" id="KUG20455.1"/>
    </source>
</evidence>
<dbReference type="NCBIfam" id="NF006799">
    <property type="entry name" value="PRK09302.1"/>
    <property type="match status" value="1"/>
</dbReference>
<dbReference type="Pfam" id="PF06745">
    <property type="entry name" value="ATPase"/>
    <property type="match status" value="2"/>
</dbReference>